<comment type="caution">
    <text evidence="3">The sequence shown here is derived from an EMBL/GenBank/DDBJ whole genome shotgun (WGS) entry which is preliminary data.</text>
</comment>
<dbReference type="InterPro" id="IPR004445">
    <property type="entry name" value="GltS"/>
</dbReference>
<dbReference type="Proteomes" id="UP001210678">
    <property type="component" value="Unassembled WGS sequence"/>
</dbReference>
<feature type="transmembrane region" description="Helical" evidence="1">
    <location>
        <begin position="380"/>
        <end position="406"/>
    </location>
</feature>
<feature type="transmembrane region" description="Helical" evidence="1">
    <location>
        <begin position="284"/>
        <end position="307"/>
    </location>
</feature>
<name>A0ABT4YX70_9VIBR</name>
<feature type="transmembrane region" description="Helical" evidence="1">
    <location>
        <begin position="71"/>
        <end position="89"/>
    </location>
</feature>
<keyword evidence="1" id="KW-0472">Membrane</keyword>
<comment type="similarity">
    <text evidence="1">Belongs to the glutamate:Na(+) symporter (ESS) (TC 2.A.27) family.</text>
</comment>
<evidence type="ECO:0000256" key="2">
    <source>
        <dbReference type="NCBIfam" id="TIGR00210"/>
    </source>
</evidence>
<keyword evidence="1" id="KW-0739">Sodium transport</keyword>
<keyword evidence="1" id="KW-0915">Sodium</keyword>
<feature type="transmembrane region" description="Helical" evidence="1">
    <location>
        <begin position="346"/>
        <end position="368"/>
    </location>
</feature>
<evidence type="ECO:0000256" key="1">
    <source>
        <dbReference type="HAMAP-Rule" id="MF_02062"/>
    </source>
</evidence>
<dbReference type="EMBL" id="JAQLOI010000003">
    <property type="protein sequence ID" value="MDB1125578.1"/>
    <property type="molecule type" value="Genomic_DNA"/>
</dbReference>
<evidence type="ECO:0000313" key="4">
    <source>
        <dbReference type="Proteomes" id="UP001210678"/>
    </source>
</evidence>
<keyword evidence="1" id="KW-0406">Ion transport</keyword>
<comment type="subcellular location">
    <subcellularLocation>
        <location evidence="1">Cell inner membrane</location>
        <topology evidence="1">Multi-pass membrane protein</topology>
    </subcellularLocation>
</comment>
<keyword evidence="1" id="KW-0769">Symport</keyword>
<protein>
    <recommendedName>
        <fullName evidence="1 2">Sodium/glutamate symporter</fullName>
    </recommendedName>
</protein>
<keyword evidence="1" id="KW-0812">Transmembrane</keyword>
<feature type="transmembrane region" description="Helical" evidence="1">
    <location>
        <begin position="253"/>
        <end position="272"/>
    </location>
</feature>
<dbReference type="RefSeq" id="WP_272139425.1">
    <property type="nucleotide sequence ID" value="NZ_JAQLOI010000003.1"/>
</dbReference>
<dbReference type="PANTHER" id="PTHR36178:SF1">
    <property type="entry name" value="SODIUM_GLUTAMATE SYMPORTER"/>
    <property type="match status" value="1"/>
</dbReference>
<keyword evidence="1" id="KW-0813">Transport</keyword>
<feature type="transmembrane region" description="Helical" evidence="1">
    <location>
        <begin position="38"/>
        <end position="59"/>
    </location>
</feature>
<sequence>MNITYSIGALESFLIAICVLFLGHIINSKFTILKRYNIPEPIVGGLLVASLITFLHFNGVSLEFDLPLQELFMLMFFSTVGLAANYTQLAKGGAKVFVFLGVASVYIIIQNSIGVSLATMFGLEPIMGLIAGSITLSGGHGTGAAWAQTYTDVYGIENTLEIAMAAATFGLIIGGIIGSPVARKLIEKHKMQSEYGIDDQAHKRFPELITYNQYEEDKVTAKKVIEVLFVLLVCVAGATHLEKWISSYNISWLMIPNFVYALFIGVIITNLLELTKTSKLDSETVDILGTVSLSLFLAMALMSLKLWNIFDLAIPFLIILAVQALVLGFFAYFVTFRVMGSNYDAAVIAGGHCGFGLGATPTAVMNMGSLVNRYGPSPQAFMVVPIVGAFFIDAVNLVILQGYIAFIG</sequence>
<accession>A0ABT4YX70</accession>
<feature type="transmembrane region" description="Helical" evidence="1">
    <location>
        <begin position="313"/>
        <end position="334"/>
    </location>
</feature>
<keyword evidence="1" id="KW-0029">Amino-acid transport</keyword>
<dbReference type="HAMAP" id="MF_02062">
    <property type="entry name" value="GltS"/>
    <property type="match status" value="1"/>
</dbReference>
<proteinExistence type="inferred from homology"/>
<keyword evidence="4" id="KW-1185">Reference proteome</keyword>
<keyword evidence="1" id="KW-0997">Cell inner membrane</keyword>
<gene>
    <name evidence="1 3" type="primary">gltS</name>
    <name evidence="3" type="ORF">PGX00_18705</name>
</gene>
<feature type="transmembrane region" description="Helical" evidence="1">
    <location>
        <begin position="162"/>
        <end position="182"/>
    </location>
</feature>
<comment type="function">
    <text evidence="1">Catalyzes the sodium-dependent transport of glutamate.</text>
</comment>
<organism evidence="3 4">
    <name type="scientific">Vibrio algarum</name>
    <dbReference type="NCBI Taxonomy" id="3020714"/>
    <lineage>
        <taxon>Bacteria</taxon>
        <taxon>Pseudomonadati</taxon>
        <taxon>Pseudomonadota</taxon>
        <taxon>Gammaproteobacteria</taxon>
        <taxon>Vibrionales</taxon>
        <taxon>Vibrionaceae</taxon>
        <taxon>Vibrio</taxon>
    </lineage>
</organism>
<evidence type="ECO:0000313" key="3">
    <source>
        <dbReference type="EMBL" id="MDB1125578.1"/>
    </source>
</evidence>
<dbReference type="NCBIfam" id="TIGR00210">
    <property type="entry name" value="gltS"/>
    <property type="match status" value="1"/>
</dbReference>
<keyword evidence="1" id="KW-1133">Transmembrane helix</keyword>
<reference evidence="3 4" key="1">
    <citation type="submission" date="2023-01" db="EMBL/GenBank/DDBJ databases">
        <title>Vibrio sp. KJ40-1 sp.nov, isolated from marine algae.</title>
        <authorList>
            <person name="Butt M."/>
            <person name="Kim J.M.J."/>
            <person name="Jeon C.O.C."/>
        </authorList>
    </citation>
    <scope>NUCLEOTIDE SEQUENCE [LARGE SCALE GENOMIC DNA]</scope>
    <source>
        <strain evidence="3 4">KJ40-1</strain>
    </source>
</reference>
<keyword evidence="1" id="KW-1003">Cell membrane</keyword>
<dbReference type="Pfam" id="PF03616">
    <property type="entry name" value="Glt_symporter"/>
    <property type="match status" value="1"/>
</dbReference>
<feature type="transmembrane region" description="Helical" evidence="1">
    <location>
        <begin position="224"/>
        <end position="241"/>
    </location>
</feature>
<feature type="transmembrane region" description="Helical" evidence="1">
    <location>
        <begin position="96"/>
        <end position="123"/>
    </location>
</feature>
<feature type="transmembrane region" description="Helical" evidence="1">
    <location>
        <begin position="6"/>
        <end position="26"/>
    </location>
</feature>
<dbReference type="PANTHER" id="PTHR36178">
    <property type="entry name" value="SLR0625 PROTEIN"/>
    <property type="match status" value="1"/>
</dbReference>